<keyword evidence="3 9" id="KW-0813">Transport</keyword>
<feature type="transmembrane region" description="Helical" evidence="9">
    <location>
        <begin position="374"/>
        <end position="396"/>
    </location>
</feature>
<feature type="transmembrane region" description="Helical" evidence="9">
    <location>
        <begin position="201"/>
        <end position="222"/>
    </location>
</feature>
<evidence type="ECO:0000256" key="4">
    <source>
        <dbReference type="ARBA" id="ARBA00022692"/>
    </source>
</evidence>
<feature type="transmembrane region" description="Helical" evidence="9">
    <location>
        <begin position="259"/>
        <end position="280"/>
    </location>
</feature>
<dbReference type="GO" id="GO:0065002">
    <property type="term" value="P:intracellular protein transmembrane transport"/>
    <property type="evidence" value="ECO:0007669"/>
    <property type="project" value="UniProtKB-UniRule"/>
</dbReference>
<proteinExistence type="inferred from homology"/>
<dbReference type="GeneID" id="9385513"/>
<feature type="transmembrane region" description="Helical" evidence="9">
    <location>
        <begin position="167"/>
        <end position="189"/>
    </location>
</feature>
<dbReference type="PROSITE" id="PS00755">
    <property type="entry name" value="SECY_1"/>
    <property type="match status" value="1"/>
</dbReference>
<evidence type="ECO:0000256" key="11">
    <source>
        <dbReference type="RuleBase" id="RU004349"/>
    </source>
</evidence>
<keyword evidence="6 9" id="KW-1133">Transmembrane helix</keyword>
<evidence type="ECO:0000256" key="9">
    <source>
        <dbReference type="HAMAP-Rule" id="MF_01465"/>
    </source>
</evidence>
<dbReference type="HAMAP" id="MF_01465">
    <property type="entry name" value="SecY"/>
    <property type="match status" value="1"/>
</dbReference>
<feature type="transmembrane region" description="Helical" evidence="9">
    <location>
        <begin position="12"/>
        <end position="31"/>
    </location>
</feature>
<keyword evidence="5 9" id="KW-0653">Protein transport</keyword>
<dbReference type="PRINTS" id="PR00303">
    <property type="entry name" value="SECYTRNLCASE"/>
</dbReference>
<feature type="transmembrane region" description="Helical" evidence="9">
    <location>
        <begin position="111"/>
        <end position="132"/>
    </location>
</feature>
<name>D7PJ81_9DINO</name>
<evidence type="ECO:0000256" key="3">
    <source>
        <dbReference type="ARBA" id="ARBA00022448"/>
    </source>
</evidence>
<dbReference type="RefSeq" id="YP_003735064.1">
    <property type="nucleotide sequence ID" value="NC_014287.1"/>
</dbReference>
<evidence type="ECO:0000256" key="10">
    <source>
        <dbReference type="RuleBase" id="RU003484"/>
    </source>
</evidence>
<dbReference type="InterPro" id="IPR026593">
    <property type="entry name" value="SecY"/>
</dbReference>
<keyword evidence="12" id="KW-0150">Chloroplast</keyword>
<keyword evidence="8 9" id="KW-0472">Membrane</keyword>
<feature type="transmembrane region" description="Helical" evidence="9">
    <location>
        <begin position="292"/>
        <end position="314"/>
    </location>
</feature>
<keyword evidence="7 9" id="KW-0811">Translocation</keyword>
<keyword evidence="4 9" id="KW-0812">Transmembrane</keyword>
<dbReference type="GO" id="GO:0006605">
    <property type="term" value="P:protein targeting"/>
    <property type="evidence" value="ECO:0007669"/>
    <property type="project" value="UniProtKB-UniRule"/>
</dbReference>
<comment type="function">
    <text evidence="9">The central subunit of the protein translocation channel SecYE. Consists of two halves formed by TMs 1-5 and 6-10. These two domains form a lateral gate at the front which open onto the bilayer between TMs 2 and 7, and are clamped together by SecE at the back. The channel is closed by both a pore ring composed of hydrophobic SecY resides and a short helix (helix 2A) on the extracellular side of the membrane which forms a plug.</text>
</comment>
<dbReference type="InterPro" id="IPR023201">
    <property type="entry name" value="SecY_dom_sf"/>
</dbReference>
<accession>D7PJ81</accession>
<protein>
    <recommendedName>
        <fullName evidence="9">Protein translocase subunit SecY</fullName>
    </recommendedName>
</protein>
<dbReference type="GO" id="GO:0009535">
    <property type="term" value="C:chloroplast thylakoid membrane"/>
    <property type="evidence" value="ECO:0007669"/>
    <property type="project" value="UniProtKB-SubCell"/>
</dbReference>
<evidence type="ECO:0000256" key="1">
    <source>
        <dbReference type="ARBA" id="ARBA00004141"/>
    </source>
</evidence>
<evidence type="ECO:0000256" key="2">
    <source>
        <dbReference type="ARBA" id="ARBA00005751"/>
    </source>
</evidence>
<dbReference type="EMBL" id="GU591327">
    <property type="protein sequence ID" value="ADI40279.1"/>
    <property type="molecule type" value="Genomic_DNA"/>
</dbReference>
<evidence type="ECO:0000256" key="6">
    <source>
        <dbReference type="ARBA" id="ARBA00022989"/>
    </source>
</evidence>
<feature type="transmembrane region" description="Helical" evidence="9">
    <location>
        <begin position="64"/>
        <end position="90"/>
    </location>
</feature>
<evidence type="ECO:0000256" key="5">
    <source>
        <dbReference type="ARBA" id="ARBA00022927"/>
    </source>
</evidence>
<dbReference type="Pfam" id="PF00344">
    <property type="entry name" value="SecY"/>
    <property type="match status" value="1"/>
</dbReference>
<dbReference type="Gene3D" id="1.10.3370.10">
    <property type="entry name" value="SecY subunit domain"/>
    <property type="match status" value="1"/>
</dbReference>
<dbReference type="NCBIfam" id="TIGR00967">
    <property type="entry name" value="3a0501s007"/>
    <property type="match status" value="1"/>
</dbReference>
<feature type="transmembrane region" description="Helical" evidence="9">
    <location>
        <begin position="350"/>
        <end position="368"/>
    </location>
</feature>
<dbReference type="SUPFAM" id="SSF103491">
    <property type="entry name" value="Preprotein translocase SecY subunit"/>
    <property type="match status" value="1"/>
</dbReference>
<evidence type="ECO:0000313" key="12">
    <source>
        <dbReference type="EMBL" id="ADI40279.1"/>
    </source>
</evidence>
<dbReference type="AlphaFoldDB" id="D7PJ81"/>
<dbReference type="PANTHER" id="PTHR10906">
    <property type="entry name" value="SECY/SEC61-ALPHA FAMILY MEMBER"/>
    <property type="match status" value="1"/>
</dbReference>
<dbReference type="InterPro" id="IPR030659">
    <property type="entry name" value="SecY_CS"/>
</dbReference>
<dbReference type="PROSITE" id="PS00756">
    <property type="entry name" value="SECY_2"/>
    <property type="match status" value="1"/>
</dbReference>
<comment type="subunit">
    <text evidence="9">Component of the plastid Sec protein translocase complex, which is composed of at least SecY and SecE.</text>
</comment>
<comment type="similarity">
    <text evidence="2 9 11">Belongs to the SecY/SEC61-alpha family.</text>
</comment>
<keyword evidence="12" id="KW-0934">Plastid</keyword>
<dbReference type="PIRSF" id="PIRSF004557">
    <property type="entry name" value="SecY"/>
    <property type="match status" value="1"/>
</dbReference>
<geneLocation type="chloroplast" evidence="12"/>
<dbReference type="InterPro" id="IPR002208">
    <property type="entry name" value="SecY/SEC61-alpha"/>
</dbReference>
<comment type="subcellular location">
    <subcellularLocation>
        <location evidence="1 10">Membrane</location>
        <topology evidence="1 10">Multi-pass membrane protein</topology>
    </subcellularLocation>
    <subcellularLocation>
        <location evidence="9">Plastid</location>
        <location evidence="9">Chloroplast thylakoid membrane</location>
        <topology evidence="9">Multi-pass membrane protein</topology>
    </subcellularLocation>
</comment>
<reference evidence="12" key="1">
    <citation type="journal article" date="2010" name="PLoS ONE">
        <title>The complete plastid genomes of the two 'dinotoms' Durinskia baltica and Kryptoperidinium foliaceum.</title>
        <authorList>
            <person name="Imanian B."/>
            <person name="Pombert J.F."/>
            <person name="Keeling P.J."/>
        </authorList>
    </citation>
    <scope>NUCLEOTIDE SEQUENCE</scope>
    <source>
        <strain evidence="12">CS-38</strain>
    </source>
</reference>
<organism evidence="12">
    <name type="scientific">Durinskia baltica</name>
    <dbReference type="NCBI Taxonomy" id="59809"/>
    <lineage>
        <taxon>Eukaryota</taxon>
        <taxon>Sar</taxon>
        <taxon>Alveolata</taxon>
        <taxon>Dinophyceae</taxon>
        <taxon>Peridiniales</taxon>
        <taxon>Kryptoperidiniaceae</taxon>
        <taxon>Durinskia</taxon>
    </lineage>
</organism>
<feature type="transmembrane region" description="Helical" evidence="9">
    <location>
        <begin position="138"/>
        <end position="160"/>
    </location>
</feature>
<evidence type="ECO:0000256" key="7">
    <source>
        <dbReference type="ARBA" id="ARBA00023010"/>
    </source>
</evidence>
<gene>
    <name evidence="9 12" type="primary">secY</name>
</gene>
<evidence type="ECO:0000256" key="8">
    <source>
        <dbReference type="ARBA" id="ARBA00023136"/>
    </source>
</evidence>
<keyword evidence="9" id="KW-0793">Thylakoid</keyword>
<sequence length="413" mass="46629">MKINKEVKDILLTRLLFSLGILLLIRIGTFLPVPGINHSDLAFYIERHSVAKNLISTFSGENTFVIGVFTLNIFPYINATIFIQLLLGFSPKLAKLQKEGDFNGRRSISRLTRFITLLWAIVQSIGVTLYLRQILFDWNYTLAAEIVLWLTTGSMIVLWLSELITEYGLGNGTSLLVYTNIISNLPNILKRLVLENSENLTILSILGISILIFSSLYGIVFLQQGIRKIPLISSKQLNQFSGQDEINSYLPLRLNQAGVMPIILTTAFLVIPNYIVNLQIFQWLNFLSSFKIFYWIGYFALILTFSSFYSSIVLNPKDLSDQLQKMAVTIPGIRPGLQTTFYLKQIIKRITLLGATILAIIVVVPNFIESTLNITGLSSLSTTSLLILAGVVLDLIREIDNIYYSNVYNNMYQ</sequence>